<protein>
    <recommendedName>
        <fullName evidence="9">Oligopeptide transporter 1</fullName>
    </recommendedName>
</protein>
<evidence type="ECO:0000256" key="4">
    <source>
        <dbReference type="ARBA" id="ARBA00022692"/>
    </source>
</evidence>
<keyword evidence="6" id="KW-0653">Protein transport</keyword>
<feature type="compositionally biased region" description="Polar residues" evidence="11">
    <location>
        <begin position="696"/>
        <end position="706"/>
    </location>
</feature>
<comment type="similarity">
    <text evidence="2 10">Belongs to the major facilitator superfamily. Proton-dependent oligopeptide transporter (POT/PTR) (TC 2.A.17) family.</text>
</comment>
<evidence type="ECO:0000256" key="8">
    <source>
        <dbReference type="ARBA" id="ARBA00023136"/>
    </source>
</evidence>
<dbReference type="InterPro" id="IPR036259">
    <property type="entry name" value="MFS_trans_sf"/>
</dbReference>
<dbReference type="FunFam" id="1.20.1250.20:FF:000049">
    <property type="entry name" value="Solute carrier family 15 member 2"/>
    <property type="match status" value="1"/>
</dbReference>
<evidence type="ECO:0000256" key="3">
    <source>
        <dbReference type="ARBA" id="ARBA00022448"/>
    </source>
</evidence>
<dbReference type="PROSITE" id="PS01022">
    <property type="entry name" value="PTR2_1"/>
    <property type="match status" value="1"/>
</dbReference>
<feature type="transmembrane region" description="Helical" evidence="12">
    <location>
        <begin position="609"/>
        <end position="629"/>
    </location>
</feature>
<keyword evidence="14" id="KW-1185">Reference proteome</keyword>
<dbReference type="EMBL" id="LR899013">
    <property type="protein sequence ID" value="CAD7089903.1"/>
    <property type="molecule type" value="Genomic_DNA"/>
</dbReference>
<dbReference type="Proteomes" id="UP000594454">
    <property type="component" value="Chromosome 5"/>
</dbReference>
<feature type="compositionally biased region" description="Polar residues" evidence="11">
    <location>
        <begin position="674"/>
        <end position="683"/>
    </location>
</feature>
<feature type="transmembrane region" description="Helical" evidence="12">
    <location>
        <begin position="192"/>
        <end position="212"/>
    </location>
</feature>
<evidence type="ECO:0000256" key="9">
    <source>
        <dbReference type="ARBA" id="ARBA00078114"/>
    </source>
</evidence>
<feature type="transmembrane region" description="Helical" evidence="12">
    <location>
        <begin position="352"/>
        <end position="369"/>
    </location>
</feature>
<dbReference type="PROSITE" id="PS01023">
    <property type="entry name" value="PTR2_2"/>
    <property type="match status" value="1"/>
</dbReference>
<gene>
    <name evidence="13" type="ORF">HERILL_LOCUS12422</name>
</gene>
<evidence type="ECO:0000256" key="7">
    <source>
        <dbReference type="ARBA" id="ARBA00022989"/>
    </source>
</evidence>
<reference evidence="13 14" key="1">
    <citation type="submission" date="2020-11" db="EMBL/GenBank/DDBJ databases">
        <authorList>
            <person name="Wallbank WR R."/>
            <person name="Pardo Diaz C."/>
            <person name="Kozak K."/>
            <person name="Martin S."/>
            <person name="Jiggins C."/>
            <person name="Moest M."/>
            <person name="Warren A I."/>
            <person name="Generalovic N T."/>
            <person name="Byers J.R.P. K."/>
            <person name="Montejo-Kovacevich G."/>
            <person name="Yen C E."/>
        </authorList>
    </citation>
    <scope>NUCLEOTIDE SEQUENCE [LARGE SCALE GENOMIC DNA]</scope>
</reference>
<feature type="transmembrane region" description="Helical" evidence="12">
    <location>
        <begin position="59"/>
        <end position="78"/>
    </location>
</feature>
<keyword evidence="4 10" id="KW-0812">Transmembrane</keyword>
<dbReference type="Pfam" id="PF00854">
    <property type="entry name" value="PTR2"/>
    <property type="match status" value="2"/>
</dbReference>
<evidence type="ECO:0000256" key="2">
    <source>
        <dbReference type="ARBA" id="ARBA00005982"/>
    </source>
</evidence>
<feature type="compositionally biased region" description="Basic and acidic residues" evidence="11">
    <location>
        <begin position="684"/>
        <end position="695"/>
    </location>
</feature>
<evidence type="ECO:0000256" key="12">
    <source>
        <dbReference type="SAM" id="Phobius"/>
    </source>
</evidence>
<keyword evidence="7 12" id="KW-1133">Transmembrane helix</keyword>
<sequence length="714" mass="80526">MTGHSLKIDEKPAPIKYPKAVGFIISNEFCERFNYYGMRTILVLYLTRKLSYDDDTATVLYHVFTSLVYFFPLIGAIVADSWLGRFRTIFYLSVVYCIGTVIISIGAIPPLNLPVNLVTILGLVLIAVGTGGIKPCVSAFGGDQFKIPEQVKQLATFFSLFYFAINAGSLISTSITPILREDVHCFAENDCFSLAFGIPAVLMVLSIIIFMLGKSMYIIKKPAGNMIVSVWQCITEALRKRSQEKRIAPREHWLDYAEHRYGRKLVDDTKDLLKILVLYLPLPVFWALFDQQGSRWTFQATRMVGDIGGYQIKPDQMQVVNPLLILAFIPVFDYGIYPMLEKIGIKRPLQKLTLGGLLAALAFILSGIVELNLERTYPLLPGHNEGQLRIFNVMPCSYTFNTSLPDYTNFTVDKMTTFTEKHFVLNQTESFDYEAYSDNPELCSNLQGQINLKPETAMSYFVTRNNDKASVEEYRDSPEKPKKIYPIVRVLATLSEYAPLQLKGLQNDVTLNTSSTQLVEVAADTYELYMHGKKVHKITFELGGVYVLMVEGDKTNGYSFSHYVLTEPNSIHMLWQLPQYIVITAGEVMFSVTGLEFSFTQAPASMKSVLQACWLLTVAIGNLIVVAIAEFRMIDSQSTEFFLFAVLMIIDMGIFILLAMRYKYSQPRDDYDTTDLTSQIADSKSSRADRFDKVEAQTSSTTTNGHANPAYEKD</sequence>
<dbReference type="SUPFAM" id="SSF103473">
    <property type="entry name" value="MFS general substrate transporter"/>
    <property type="match status" value="1"/>
</dbReference>
<evidence type="ECO:0000256" key="6">
    <source>
        <dbReference type="ARBA" id="ARBA00022927"/>
    </source>
</evidence>
<evidence type="ECO:0000256" key="1">
    <source>
        <dbReference type="ARBA" id="ARBA00004141"/>
    </source>
</evidence>
<comment type="subcellular location">
    <subcellularLocation>
        <location evidence="1 10">Membrane</location>
        <topology evidence="1 10">Multi-pass membrane protein</topology>
    </subcellularLocation>
</comment>
<dbReference type="Gene3D" id="1.20.1250.20">
    <property type="entry name" value="MFS general substrate transporter like domains"/>
    <property type="match status" value="2"/>
</dbReference>
<dbReference type="AlphaFoldDB" id="A0A7R8YXY0"/>
<feature type="transmembrane region" description="Helical" evidence="12">
    <location>
        <begin position="272"/>
        <end position="289"/>
    </location>
</feature>
<dbReference type="OrthoDB" id="8904098at2759"/>
<feature type="transmembrane region" description="Helical" evidence="12">
    <location>
        <begin position="577"/>
        <end position="597"/>
    </location>
</feature>
<feature type="transmembrane region" description="Helical" evidence="12">
    <location>
        <begin position="641"/>
        <end position="660"/>
    </location>
</feature>
<dbReference type="InterPro" id="IPR000109">
    <property type="entry name" value="POT_fam"/>
</dbReference>
<dbReference type="InParanoid" id="A0A7R8YXY0"/>
<evidence type="ECO:0000256" key="5">
    <source>
        <dbReference type="ARBA" id="ARBA00022856"/>
    </source>
</evidence>
<dbReference type="GO" id="GO:0016020">
    <property type="term" value="C:membrane"/>
    <property type="evidence" value="ECO:0007669"/>
    <property type="project" value="UniProtKB-SubCell"/>
</dbReference>
<feature type="transmembrane region" description="Helical" evidence="12">
    <location>
        <begin position="154"/>
        <end position="172"/>
    </location>
</feature>
<feature type="transmembrane region" description="Helical" evidence="12">
    <location>
        <begin position="90"/>
        <end position="108"/>
    </location>
</feature>
<dbReference type="GO" id="GO:0022857">
    <property type="term" value="F:transmembrane transporter activity"/>
    <property type="evidence" value="ECO:0007669"/>
    <property type="project" value="InterPro"/>
</dbReference>
<feature type="region of interest" description="Disordered" evidence="11">
    <location>
        <begin position="671"/>
        <end position="714"/>
    </location>
</feature>
<organism evidence="13 14">
    <name type="scientific">Hermetia illucens</name>
    <name type="common">Black soldier fly</name>
    <dbReference type="NCBI Taxonomy" id="343691"/>
    <lineage>
        <taxon>Eukaryota</taxon>
        <taxon>Metazoa</taxon>
        <taxon>Ecdysozoa</taxon>
        <taxon>Arthropoda</taxon>
        <taxon>Hexapoda</taxon>
        <taxon>Insecta</taxon>
        <taxon>Pterygota</taxon>
        <taxon>Neoptera</taxon>
        <taxon>Endopterygota</taxon>
        <taxon>Diptera</taxon>
        <taxon>Brachycera</taxon>
        <taxon>Stratiomyomorpha</taxon>
        <taxon>Stratiomyidae</taxon>
        <taxon>Hermetiinae</taxon>
        <taxon>Hermetia</taxon>
    </lineage>
</organism>
<evidence type="ECO:0000313" key="14">
    <source>
        <dbReference type="Proteomes" id="UP000594454"/>
    </source>
</evidence>
<dbReference type="PANTHER" id="PTHR11654">
    <property type="entry name" value="OLIGOPEPTIDE TRANSPORTER-RELATED"/>
    <property type="match status" value="1"/>
</dbReference>
<keyword evidence="8 12" id="KW-0472">Membrane</keyword>
<dbReference type="FunFam" id="1.20.1250.20:FF:000379">
    <property type="entry name" value="Uncharacterized protein, isoform A"/>
    <property type="match status" value="1"/>
</dbReference>
<evidence type="ECO:0000256" key="10">
    <source>
        <dbReference type="RuleBase" id="RU003755"/>
    </source>
</evidence>
<evidence type="ECO:0000313" key="13">
    <source>
        <dbReference type="EMBL" id="CAD7089903.1"/>
    </source>
</evidence>
<dbReference type="GO" id="GO:0006857">
    <property type="term" value="P:oligopeptide transport"/>
    <property type="evidence" value="ECO:0007669"/>
    <property type="project" value="InterPro"/>
</dbReference>
<feature type="transmembrane region" description="Helical" evidence="12">
    <location>
        <begin position="114"/>
        <end position="133"/>
    </location>
</feature>
<proteinExistence type="inferred from homology"/>
<keyword evidence="5" id="KW-0571">Peptide transport</keyword>
<dbReference type="CDD" id="cd17347">
    <property type="entry name" value="MFS_SLC15A1_2_like"/>
    <property type="match status" value="1"/>
</dbReference>
<dbReference type="InterPro" id="IPR018456">
    <property type="entry name" value="PTR2_symporter_CS"/>
</dbReference>
<accession>A0A7R8YXY0</accession>
<evidence type="ECO:0000256" key="11">
    <source>
        <dbReference type="SAM" id="MobiDB-lite"/>
    </source>
</evidence>
<name>A0A7R8YXY0_HERIL</name>
<feature type="transmembrane region" description="Helical" evidence="12">
    <location>
        <begin position="319"/>
        <end position="340"/>
    </location>
</feature>
<keyword evidence="3 10" id="KW-0813">Transport</keyword>
<dbReference type="GO" id="GO:0015031">
    <property type="term" value="P:protein transport"/>
    <property type="evidence" value="ECO:0007669"/>
    <property type="project" value="UniProtKB-KW"/>
</dbReference>